<dbReference type="EMBL" id="JAPEUY010000014">
    <property type="protein sequence ID" value="KAJ4366392.1"/>
    <property type="molecule type" value="Genomic_DNA"/>
</dbReference>
<evidence type="ECO:0000313" key="2">
    <source>
        <dbReference type="EMBL" id="KAJ4366392.1"/>
    </source>
</evidence>
<accession>A0A9W9CK59</accession>
<comment type="caution">
    <text evidence="2">The sequence shown here is derived from an EMBL/GenBank/DDBJ whole genome shotgun (WGS) entry which is preliminary data.</text>
</comment>
<dbReference type="InterPro" id="IPR048519">
    <property type="entry name" value="Gfd2/YDR514C-like_C"/>
</dbReference>
<dbReference type="Pfam" id="PF21762">
    <property type="entry name" value="DEDDh_C"/>
    <property type="match status" value="1"/>
</dbReference>
<protein>
    <recommendedName>
        <fullName evidence="1">Gfd2/YDR514C-like C-terminal domain-containing protein</fullName>
    </recommendedName>
</protein>
<evidence type="ECO:0000313" key="3">
    <source>
        <dbReference type="Proteomes" id="UP001140560"/>
    </source>
</evidence>
<dbReference type="GO" id="GO:0005634">
    <property type="term" value="C:nucleus"/>
    <property type="evidence" value="ECO:0007669"/>
    <property type="project" value="TreeGrafter"/>
</dbReference>
<dbReference type="PANTHER" id="PTHR28083">
    <property type="entry name" value="GOOD FOR FULL DBP5 ACTIVITY PROTEIN 2"/>
    <property type="match status" value="1"/>
</dbReference>
<sequence length="348" mass="38088">MSPPLYISDLLARGNAVQAYNELRAISRVPKSTAPAITEPVTCAANWEASIRFIAEGPNGIHIIRGKGRDKKKNKAVELAYRDALENLVQASDVITDIGCGQHHAATTQPRTLPGPTKNPTEPQARIIARARSHLETANIINKRVTDCHPTRIIVLDVEKHTRTGGLLEVGIVDIMVNSKQLGVEHYIVQEEINEPGSRIARPYEFAYGASRTLSKAIIVTQLNVLIQDLKSMKGVVYLSGHTVCNDIKWLQEEGADFSELPVIDVSEVEKAQRSTHQAISLERLGFQSYNVRIRGDLHNAGNDAVLTAGVLVSQLTALAQDGNQMEWVMQTLDGFADEICPGTLGHV</sequence>
<feature type="domain" description="Gfd2/YDR514C-like C-terminal" evidence="1">
    <location>
        <begin position="184"/>
        <end position="312"/>
    </location>
</feature>
<gene>
    <name evidence="2" type="ORF">N0V83_008028</name>
</gene>
<organism evidence="2 3">
    <name type="scientific">Neocucurbitaria cava</name>
    <dbReference type="NCBI Taxonomy" id="798079"/>
    <lineage>
        <taxon>Eukaryota</taxon>
        <taxon>Fungi</taxon>
        <taxon>Dikarya</taxon>
        <taxon>Ascomycota</taxon>
        <taxon>Pezizomycotina</taxon>
        <taxon>Dothideomycetes</taxon>
        <taxon>Pleosporomycetidae</taxon>
        <taxon>Pleosporales</taxon>
        <taxon>Pleosporineae</taxon>
        <taxon>Cucurbitariaceae</taxon>
        <taxon>Neocucurbitaria</taxon>
    </lineage>
</organism>
<evidence type="ECO:0000259" key="1">
    <source>
        <dbReference type="Pfam" id="PF21762"/>
    </source>
</evidence>
<dbReference type="PANTHER" id="PTHR28083:SF1">
    <property type="entry name" value="GOOD FOR FULL DBP5 ACTIVITY PROTEIN 2"/>
    <property type="match status" value="1"/>
</dbReference>
<reference evidence="2" key="1">
    <citation type="submission" date="2022-10" db="EMBL/GenBank/DDBJ databases">
        <title>Tapping the CABI collections for fungal endophytes: first genome assemblies for Collariella, Neodidymelliopsis, Ascochyta clinopodiicola, Didymella pomorum, Didymosphaeria variabile, Neocosmospora piperis and Neocucurbitaria cava.</title>
        <authorList>
            <person name="Hill R."/>
        </authorList>
    </citation>
    <scope>NUCLEOTIDE SEQUENCE</scope>
    <source>
        <strain evidence="2">IMI 356814</strain>
    </source>
</reference>
<keyword evidence="3" id="KW-1185">Reference proteome</keyword>
<dbReference type="OrthoDB" id="5953249at2759"/>
<dbReference type="SUPFAM" id="SSF53098">
    <property type="entry name" value="Ribonuclease H-like"/>
    <property type="match status" value="1"/>
</dbReference>
<dbReference type="InterPro" id="IPR012337">
    <property type="entry name" value="RNaseH-like_sf"/>
</dbReference>
<dbReference type="Proteomes" id="UP001140560">
    <property type="component" value="Unassembled WGS sequence"/>
</dbReference>
<proteinExistence type="predicted"/>
<dbReference type="InterPro" id="IPR040151">
    <property type="entry name" value="Gfd2/YDR514C-like"/>
</dbReference>
<name>A0A9W9CK59_9PLEO</name>
<dbReference type="AlphaFoldDB" id="A0A9W9CK59"/>